<name>A0ACB0K1E1_TRIPR</name>
<proteinExistence type="predicted"/>
<comment type="caution">
    <text evidence="1">The sequence shown here is derived from an EMBL/GenBank/DDBJ whole genome shotgun (WGS) entry which is preliminary data.</text>
</comment>
<evidence type="ECO:0000313" key="1">
    <source>
        <dbReference type="EMBL" id="CAJ2649578.1"/>
    </source>
</evidence>
<evidence type="ECO:0000313" key="2">
    <source>
        <dbReference type="Proteomes" id="UP001177021"/>
    </source>
</evidence>
<reference evidence="1" key="1">
    <citation type="submission" date="2023-10" db="EMBL/GenBank/DDBJ databases">
        <authorList>
            <person name="Rodriguez Cubillos JULIANA M."/>
            <person name="De Vega J."/>
        </authorList>
    </citation>
    <scope>NUCLEOTIDE SEQUENCE</scope>
</reference>
<organism evidence="1 2">
    <name type="scientific">Trifolium pratense</name>
    <name type="common">Red clover</name>
    <dbReference type="NCBI Taxonomy" id="57577"/>
    <lineage>
        <taxon>Eukaryota</taxon>
        <taxon>Viridiplantae</taxon>
        <taxon>Streptophyta</taxon>
        <taxon>Embryophyta</taxon>
        <taxon>Tracheophyta</taxon>
        <taxon>Spermatophyta</taxon>
        <taxon>Magnoliopsida</taxon>
        <taxon>eudicotyledons</taxon>
        <taxon>Gunneridae</taxon>
        <taxon>Pentapetalae</taxon>
        <taxon>rosids</taxon>
        <taxon>fabids</taxon>
        <taxon>Fabales</taxon>
        <taxon>Fabaceae</taxon>
        <taxon>Papilionoideae</taxon>
        <taxon>50 kb inversion clade</taxon>
        <taxon>NPAAA clade</taxon>
        <taxon>Hologalegina</taxon>
        <taxon>IRL clade</taxon>
        <taxon>Trifolieae</taxon>
        <taxon>Trifolium</taxon>
    </lineage>
</organism>
<sequence>MIGMRSALIWMDDLLFDDFKEFINELRSKLYIEGLCYGNFTKKEAVDISEMIRKAFPGDPLPVSSRHVEQVVRLPSMKDSFDRDFLD</sequence>
<accession>A0ACB0K1E1</accession>
<dbReference type="EMBL" id="CASHSV030000109">
    <property type="protein sequence ID" value="CAJ2649578.1"/>
    <property type="molecule type" value="Genomic_DNA"/>
</dbReference>
<dbReference type="Proteomes" id="UP001177021">
    <property type="component" value="Unassembled WGS sequence"/>
</dbReference>
<keyword evidence="2" id="KW-1185">Reference proteome</keyword>
<gene>
    <name evidence="1" type="ORF">MILVUS5_LOCUS17644</name>
</gene>
<protein>
    <submittedName>
        <fullName evidence="1">Uncharacterized protein</fullName>
    </submittedName>
</protein>